<dbReference type="AlphaFoldDB" id="A0A5E7F9H4"/>
<dbReference type="NCBIfam" id="NF047765">
    <property type="entry name" value="LIC_13387_fam"/>
    <property type="match status" value="1"/>
</dbReference>
<feature type="transmembrane region" description="Helical" evidence="1">
    <location>
        <begin position="91"/>
        <end position="109"/>
    </location>
</feature>
<dbReference type="EMBL" id="CABVHY010000034">
    <property type="protein sequence ID" value="VVO36051.1"/>
    <property type="molecule type" value="Genomic_DNA"/>
</dbReference>
<evidence type="ECO:0000313" key="3">
    <source>
        <dbReference type="Proteomes" id="UP000379480"/>
    </source>
</evidence>
<sequence>MLAQILISASSAIVLSLGTLHLVYTFFSNKFSPRDKAMAEQMKMVSPVISRQTTMWRAWIGFNASHSLGAMLFGLLYGYLSIFHPSFLLEAPFLLAIGALFLGCFLVLAKRYWFNVPLAGIACSLILFLVGTALTLV</sequence>
<feature type="transmembrane region" description="Helical" evidence="1">
    <location>
        <begin position="116"/>
        <end position="136"/>
    </location>
</feature>
<accession>A0A5E7F9H4</accession>
<feature type="transmembrane region" description="Helical" evidence="1">
    <location>
        <begin position="6"/>
        <end position="27"/>
    </location>
</feature>
<reference evidence="2 3" key="1">
    <citation type="submission" date="2019-09" db="EMBL/GenBank/DDBJ databases">
        <authorList>
            <person name="Chandra G."/>
            <person name="Truman W A."/>
        </authorList>
    </citation>
    <scope>NUCLEOTIDE SEQUENCE [LARGE SCALE GENOMIC DNA]</scope>
    <source>
        <strain evidence="2">PS723</strain>
    </source>
</reference>
<gene>
    <name evidence="2" type="ORF">PS723_05380</name>
</gene>
<dbReference type="Proteomes" id="UP000379480">
    <property type="component" value="Unassembled WGS sequence"/>
</dbReference>
<keyword evidence="1" id="KW-0472">Membrane</keyword>
<proteinExistence type="predicted"/>
<keyword evidence="1" id="KW-0812">Transmembrane</keyword>
<protein>
    <recommendedName>
        <fullName evidence="4">DUF1304 domain-containing protein</fullName>
    </recommendedName>
</protein>
<name>A0A5E7F9H4_PSEFL</name>
<keyword evidence="1" id="KW-1133">Transmembrane helix</keyword>
<evidence type="ECO:0008006" key="4">
    <source>
        <dbReference type="Google" id="ProtNLM"/>
    </source>
</evidence>
<feature type="transmembrane region" description="Helical" evidence="1">
    <location>
        <begin position="59"/>
        <end position="79"/>
    </location>
</feature>
<evidence type="ECO:0000256" key="1">
    <source>
        <dbReference type="SAM" id="Phobius"/>
    </source>
</evidence>
<evidence type="ECO:0000313" key="2">
    <source>
        <dbReference type="EMBL" id="VVO36051.1"/>
    </source>
</evidence>
<dbReference type="InterPro" id="IPR058068">
    <property type="entry name" value="LIC_13387-like"/>
</dbReference>
<dbReference type="OrthoDB" id="960254at2"/>
<organism evidence="2 3">
    <name type="scientific">Pseudomonas fluorescens</name>
    <dbReference type="NCBI Taxonomy" id="294"/>
    <lineage>
        <taxon>Bacteria</taxon>
        <taxon>Pseudomonadati</taxon>
        <taxon>Pseudomonadota</taxon>
        <taxon>Gammaproteobacteria</taxon>
        <taxon>Pseudomonadales</taxon>
        <taxon>Pseudomonadaceae</taxon>
        <taxon>Pseudomonas</taxon>
    </lineage>
</organism>